<dbReference type="PANTHER" id="PTHR42718">
    <property type="entry name" value="MAJOR FACILITATOR SUPERFAMILY MULTIDRUG TRANSPORTER MFSC"/>
    <property type="match status" value="1"/>
</dbReference>
<dbReference type="SUPFAM" id="SSF103473">
    <property type="entry name" value="MFS general substrate transporter"/>
    <property type="match status" value="1"/>
</dbReference>
<evidence type="ECO:0000256" key="6">
    <source>
        <dbReference type="SAM" id="Phobius"/>
    </source>
</evidence>
<evidence type="ECO:0000313" key="9">
    <source>
        <dbReference type="Proteomes" id="UP000676325"/>
    </source>
</evidence>
<evidence type="ECO:0000256" key="4">
    <source>
        <dbReference type="ARBA" id="ARBA00022989"/>
    </source>
</evidence>
<evidence type="ECO:0000256" key="5">
    <source>
        <dbReference type="ARBA" id="ARBA00023136"/>
    </source>
</evidence>
<feature type="transmembrane region" description="Helical" evidence="6">
    <location>
        <begin position="61"/>
        <end position="79"/>
    </location>
</feature>
<gene>
    <name evidence="8" type="ORF">KDK95_08740</name>
</gene>
<comment type="subcellular location">
    <subcellularLocation>
        <location evidence="1">Cell membrane</location>
        <topology evidence="1">Multi-pass membrane protein</topology>
    </subcellularLocation>
</comment>
<keyword evidence="4 6" id="KW-1133">Transmembrane helix</keyword>
<keyword evidence="9" id="KW-1185">Reference proteome</keyword>
<dbReference type="InterPro" id="IPR036259">
    <property type="entry name" value="MFS_trans_sf"/>
</dbReference>
<dbReference type="GO" id="GO:0005886">
    <property type="term" value="C:plasma membrane"/>
    <property type="evidence" value="ECO:0007669"/>
    <property type="project" value="UniProtKB-SubCell"/>
</dbReference>
<evidence type="ECO:0000256" key="2">
    <source>
        <dbReference type="ARBA" id="ARBA00022448"/>
    </source>
</evidence>
<comment type="caution">
    <text evidence="8">The sequence shown here is derived from an EMBL/GenBank/DDBJ whole genome shotgun (WGS) entry which is preliminary data.</text>
</comment>
<dbReference type="Proteomes" id="UP000676325">
    <property type="component" value="Unassembled WGS sequence"/>
</dbReference>
<name>A0A941E795_9ACTN</name>
<sequence length="143" mass="14776">MVVDAYNLAFTALLLTGGTLGDRYGRRRLFRTGIAVFVLGSAACALAPTLTVLLAGRVVQGGGAALMLLQSLAILATSFPGRRERNRAMAAWSVVAGVGLAIGPSLRSGQTGKLPSGGRIRVLPTLGTPDPRTCNCPEEQRGG</sequence>
<protein>
    <submittedName>
        <fullName evidence="8">MFS transporter</fullName>
    </submittedName>
</protein>
<organism evidence="8 9">
    <name type="scientific">Actinospica acidithermotolerans</name>
    <dbReference type="NCBI Taxonomy" id="2828514"/>
    <lineage>
        <taxon>Bacteria</taxon>
        <taxon>Bacillati</taxon>
        <taxon>Actinomycetota</taxon>
        <taxon>Actinomycetes</taxon>
        <taxon>Catenulisporales</taxon>
        <taxon>Actinospicaceae</taxon>
        <taxon>Actinospica</taxon>
    </lineage>
</organism>
<dbReference type="EMBL" id="JAGSOH010000016">
    <property type="protein sequence ID" value="MBR7826386.1"/>
    <property type="molecule type" value="Genomic_DNA"/>
</dbReference>
<dbReference type="PANTHER" id="PTHR42718:SF9">
    <property type="entry name" value="MAJOR FACILITATOR SUPERFAMILY MULTIDRUG TRANSPORTER MFSC"/>
    <property type="match status" value="1"/>
</dbReference>
<feature type="transmembrane region" description="Helical" evidence="6">
    <location>
        <begin position="34"/>
        <end position="55"/>
    </location>
</feature>
<dbReference type="InterPro" id="IPR020846">
    <property type="entry name" value="MFS_dom"/>
</dbReference>
<dbReference type="RefSeq" id="WP_212517534.1">
    <property type="nucleotide sequence ID" value="NZ_JAGSOH010000016.1"/>
</dbReference>
<dbReference type="GO" id="GO:0022857">
    <property type="term" value="F:transmembrane transporter activity"/>
    <property type="evidence" value="ECO:0007669"/>
    <property type="project" value="InterPro"/>
</dbReference>
<keyword evidence="2" id="KW-0813">Transport</keyword>
<dbReference type="Pfam" id="PF07690">
    <property type="entry name" value="MFS_1"/>
    <property type="match status" value="1"/>
</dbReference>
<feature type="domain" description="Major facilitator superfamily (MFS) profile" evidence="7">
    <location>
        <begin position="1"/>
        <end position="143"/>
    </location>
</feature>
<proteinExistence type="predicted"/>
<keyword evidence="5 6" id="KW-0472">Membrane</keyword>
<evidence type="ECO:0000259" key="7">
    <source>
        <dbReference type="PROSITE" id="PS50850"/>
    </source>
</evidence>
<dbReference type="PROSITE" id="PS50850">
    <property type="entry name" value="MFS"/>
    <property type="match status" value="1"/>
</dbReference>
<evidence type="ECO:0000256" key="1">
    <source>
        <dbReference type="ARBA" id="ARBA00004651"/>
    </source>
</evidence>
<reference evidence="8" key="1">
    <citation type="submission" date="2021-04" db="EMBL/GenBank/DDBJ databases">
        <title>Genome based classification of Actinospica acidithermotolerans sp. nov., an actinobacterium isolated from an Indonesian hot spring.</title>
        <authorList>
            <person name="Kusuma A.B."/>
            <person name="Putra K.E."/>
            <person name="Nafisah S."/>
            <person name="Loh J."/>
            <person name="Nouioui I."/>
            <person name="Goodfellow M."/>
        </authorList>
    </citation>
    <scope>NUCLEOTIDE SEQUENCE</scope>
    <source>
        <strain evidence="8">MGRD01-02</strain>
    </source>
</reference>
<evidence type="ECO:0000313" key="8">
    <source>
        <dbReference type="EMBL" id="MBR7826386.1"/>
    </source>
</evidence>
<evidence type="ECO:0000256" key="3">
    <source>
        <dbReference type="ARBA" id="ARBA00022692"/>
    </source>
</evidence>
<keyword evidence="3 6" id="KW-0812">Transmembrane</keyword>
<accession>A0A941E795</accession>
<dbReference type="Gene3D" id="1.20.1720.10">
    <property type="entry name" value="Multidrug resistance protein D"/>
    <property type="match status" value="1"/>
</dbReference>
<dbReference type="AlphaFoldDB" id="A0A941E795"/>
<dbReference type="InterPro" id="IPR011701">
    <property type="entry name" value="MFS"/>
</dbReference>